<dbReference type="RefSeq" id="YP_009268821.1">
    <property type="nucleotide sequence ID" value="NC_030656.1"/>
</dbReference>
<evidence type="ECO:0000256" key="4">
    <source>
        <dbReference type="ARBA" id="ARBA00024862"/>
    </source>
</evidence>
<evidence type="ECO:0000256" key="2">
    <source>
        <dbReference type="ARBA" id="ARBA00022844"/>
    </source>
</evidence>
<evidence type="ECO:0000256" key="1">
    <source>
        <dbReference type="ARBA" id="ARBA00004328"/>
    </source>
</evidence>
<keyword evidence="3" id="KW-0426">Late protein</keyword>
<dbReference type="InterPro" id="IPR006744">
    <property type="entry name" value="Poxvirus_A12"/>
</dbReference>
<dbReference type="GO" id="GO:0044423">
    <property type="term" value="C:virion component"/>
    <property type="evidence" value="ECO:0007669"/>
    <property type="project" value="UniProtKB-KW"/>
</dbReference>
<evidence type="ECO:0000256" key="3">
    <source>
        <dbReference type="ARBA" id="ARBA00022921"/>
    </source>
</evidence>
<reference evidence="8 9" key="1">
    <citation type="journal article" date="2016" name="J. Gen. Virol.">
        <title>Genomic characterization of a novel poxvirus from a flying fox: evidence for a new genus?</title>
        <authorList>
            <person name="O'Dea M.A."/>
            <person name="Tu S.L."/>
            <person name="Pang S."/>
            <person name="De Ridder T."/>
            <person name="Jackson B."/>
            <person name="Upton C."/>
        </authorList>
    </citation>
    <scope>NUCLEOTIDE SEQUENCE [LARGE SCALE GENOMIC DNA]</scope>
    <source>
        <strain evidence="8 9">Australia</strain>
    </source>
</reference>
<evidence type="ECO:0000256" key="5">
    <source>
        <dbReference type="ARBA" id="ARBA00034774"/>
    </source>
</evidence>
<comment type="subcellular location">
    <subcellularLocation>
        <location evidence="1">Virion</location>
    </subcellularLocation>
</comment>
<sequence length="182" mass="19759">MADKITPRSSYDDYMTTLKKLAPQLKTLLSHISSEQTGMQPPLLAAPDTSAVDTTIESVCAAGSPFEATARKKTSRTKSTPSKRSVKMGAPRSRRPMEDDNMMQAVTNCGKIVFGTVRDGKLEVKGTVGEVNADLLGVDLVNAGRKPRTTKSSGDTKPTRRRRQTTVMYNKDSIECPDSGMC</sequence>
<dbReference type="Proteomes" id="UP000203626">
    <property type="component" value="Segment"/>
</dbReference>
<evidence type="ECO:0000256" key="7">
    <source>
        <dbReference type="SAM" id="MobiDB-lite"/>
    </source>
</evidence>
<evidence type="ECO:0000313" key="9">
    <source>
        <dbReference type="Proteomes" id="UP000203626"/>
    </source>
</evidence>
<evidence type="ECO:0000313" key="8">
    <source>
        <dbReference type="EMBL" id="ANS71190.1"/>
    </source>
</evidence>
<dbReference type="KEGG" id="vg:28340433"/>
<accession>A0A1B1MRN0</accession>
<organism evidence="8 9">
    <name type="scientific">Pteropox virus</name>
    <dbReference type="NCBI Taxonomy" id="1873698"/>
    <lineage>
        <taxon>Viruses</taxon>
        <taxon>Varidnaviria</taxon>
        <taxon>Bamfordvirae</taxon>
        <taxon>Nucleocytoviricota</taxon>
        <taxon>Pokkesviricetes</taxon>
        <taxon>Chitovirales</taxon>
        <taxon>Poxviridae</taxon>
        <taxon>Chordopoxvirinae</taxon>
        <taxon>Pteropopoxvirus</taxon>
        <taxon>Pteropopoxvirus pteropox</taxon>
    </lineage>
</organism>
<dbReference type="EMBL" id="KU980965">
    <property type="protein sequence ID" value="ANS71190.1"/>
    <property type="molecule type" value="Genomic_DNA"/>
</dbReference>
<feature type="region of interest" description="Disordered" evidence="7">
    <location>
        <begin position="67"/>
        <end position="97"/>
    </location>
</feature>
<proteinExistence type="inferred from homology"/>
<evidence type="ECO:0000256" key="6">
    <source>
        <dbReference type="ARBA" id="ARBA00034854"/>
    </source>
</evidence>
<dbReference type="OrthoDB" id="15404at10239"/>
<dbReference type="Pfam" id="PF04651">
    <property type="entry name" value="Pox_A12"/>
    <property type="match status" value="1"/>
</dbReference>
<protein>
    <recommendedName>
        <fullName evidence="6">25 kDa core protein OPG138</fullName>
    </recommendedName>
</protein>
<name>A0A1B1MRN0_9POXV</name>
<dbReference type="GeneID" id="28340433"/>
<comment type="similarity">
    <text evidence="5">Belongs to the orthopoxvirus OPG138 family.</text>
</comment>
<keyword evidence="9" id="KW-1185">Reference proteome</keyword>
<keyword evidence="2" id="KW-0946">Virion</keyword>
<gene>
    <name evidence="8" type="ORF">PTPV-Aus-106</name>
</gene>
<comment type="function">
    <text evidence="4">Component of the virion core that undergoes proteolytic processing during the immature virion (IV) to mature virion (MV) transition. Essential for the formation of a structurally normal core.</text>
</comment>